<evidence type="ECO:0000313" key="4">
    <source>
        <dbReference type="Proteomes" id="UP000195880"/>
    </source>
</evidence>
<feature type="region of interest" description="Disordered" evidence="1">
    <location>
        <begin position="1"/>
        <end position="20"/>
    </location>
</feature>
<dbReference type="AlphaFoldDB" id="A0A1Z1WAX0"/>
<organism evidence="3 4">
    <name type="scientific">Streptomyces alboflavus</name>
    <dbReference type="NCBI Taxonomy" id="67267"/>
    <lineage>
        <taxon>Bacteria</taxon>
        <taxon>Bacillati</taxon>
        <taxon>Actinomycetota</taxon>
        <taxon>Actinomycetes</taxon>
        <taxon>Kitasatosporales</taxon>
        <taxon>Streptomycetaceae</taxon>
        <taxon>Streptomyces</taxon>
    </lineage>
</organism>
<gene>
    <name evidence="3" type="ORF">SMD44_03017</name>
</gene>
<dbReference type="RefSeq" id="WP_237307217.1">
    <property type="nucleotide sequence ID" value="NZ_CP021748.1"/>
</dbReference>
<keyword evidence="2" id="KW-1133">Transmembrane helix</keyword>
<feature type="transmembrane region" description="Helical" evidence="2">
    <location>
        <begin position="94"/>
        <end position="114"/>
    </location>
</feature>
<keyword evidence="2" id="KW-0812">Transmembrane</keyword>
<reference evidence="3 4" key="1">
    <citation type="submission" date="2017-05" db="EMBL/GenBank/DDBJ databases">
        <title>Streptomyces alboflavus Genome sequencing and assembly.</title>
        <authorList>
            <person name="Wang Y."/>
            <person name="Du B."/>
            <person name="Ding Y."/>
            <person name="Liu H."/>
            <person name="Hou Q."/>
            <person name="Liu K."/>
            <person name="Wang C."/>
            <person name="Yao L."/>
        </authorList>
    </citation>
    <scope>NUCLEOTIDE SEQUENCE [LARGE SCALE GENOMIC DNA]</scope>
    <source>
        <strain evidence="3 4">MDJK44</strain>
    </source>
</reference>
<dbReference type="KEGG" id="salf:SMD44_03017"/>
<feature type="compositionally biased region" description="Polar residues" evidence="1">
    <location>
        <begin position="1"/>
        <end position="15"/>
    </location>
</feature>
<dbReference type="STRING" id="67267.GCA_000716675_02398"/>
<evidence type="ECO:0000313" key="3">
    <source>
        <dbReference type="EMBL" id="ARX83594.1"/>
    </source>
</evidence>
<evidence type="ECO:0000256" key="2">
    <source>
        <dbReference type="SAM" id="Phobius"/>
    </source>
</evidence>
<dbReference type="EMBL" id="CP021748">
    <property type="protein sequence ID" value="ARX83594.1"/>
    <property type="molecule type" value="Genomic_DNA"/>
</dbReference>
<dbReference type="eggNOG" id="ENOG50331CU">
    <property type="taxonomic scope" value="Bacteria"/>
</dbReference>
<keyword evidence="4" id="KW-1185">Reference proteome</keyword>
<evidence type="ECO:0008006" key="5">
    <source>
        <dbReference type="Google" id="ProtNLM"/>
    </source>
</evidence>
<name>A0A1Z1WAX0_9ACTN</name>
<protein>
    <recommendedName>
        <fullName evidence="5">Integral membrane protein</fullName>
    </recommendedName>
</protein>
<dbReference type="Proteomes" id="UP000195880">
    <property type="component" value="Chromosome"/>
</dbReference>
<evidence type="ECO:0000256" key="1">
    <source>
        <dbReference type="SAM" id="MobiDB-lite"/>
    </source>
</evidence>
<keyword evidence="2" id="KW-0472">Membrane</keyword>
<feature type="transmembrane region" description="Helical" evidence="2">
    <location>
        <begin position="126"/>
        <end position="147"/>
    </location>
</feature>
<accession>A0A1Z1WAX0</accession>
<feature type="transmembrane region" description="Helical" evidence="2">
    <location>
        <begin position="60"/>
        <end position="82"/>
    </location>
</feature>
<proteinExistence type="predicted"/>
<sequence>MTSTKHSGPFTTTDEAQAGRDTAWAGREDSLARLSLKLDAAVTGSNGLAYLALAQLLDSFLGVEAALLHPLGAFLLLYAAAVQFTATRPRINRPALTAIITVNLLWTLLSLTLASTDALSATTAGTVWAVLQALVVAGFAGVQWVALGRLRRTGPGSAG</sequence>